<proteinExistence type="predicted"/>
<accession>A0ABS8TFX6</accession>
<organism evidence="1 2">
    <name type="scientific">Datura stramonium</name>
    <name type="common">Jimsonweed</name>
    <name type="synonym">Common thornapple</name>
    <dbReference type="NCBI Taxonomy" id="4076"/>
    <lineage>
        <taxon>Eukaryota</taxon>
        <taxon>Viridiplantae</taxon>
        <taxon>Streptophyta</taxon>
        <taxon>Embryophyta</taxon>
        <taxon>Tracheophyta</taxon>
        <taxon>Spermatophyta</taxon>
        <taxon>Magnoliopsida</taxon>
        <taxon>eudicotyledons</taxon>
        <taxon>Gunneridae</taxon>
        <taxon>Pentapetalae</taxon>
        <taxon>asterids</taxon>
        <taxon>lamiids</taxon>
        <taxon>Solanales</taxon>
        <taxon>Solanaceae</taxon>
        <taxon>Solanoideae</taxon>
        <taxon>Datureae</taxon>
        <taxon>Datura</taxon>
    </lineage>
</organism>
<reference evidence="1 2" key="1">
    <citation type="journal article" date="2021" name="BMC Genomics">
        <title>Datura genome reveals duplications of psychoactive alkaloid biosynthetic genes and high mutation rate following tissue culture.</title>
        <authorList>
            <person name="Rajewski A."/>
            <person name="Carter-House D."/>
            <person name="Stajich J."/>
            <person name="Litt A."/>
        </authorList>
    </citation>
    <scope>NUCLEOTIDE SEQUENCE [LARGE SCALE GENOMIC DNA]</scope>
    <source>
        <strain evidence="1">AR-01</strain>
    </source>
</reference>
<keyword evidence="2" id="KW-1185">Reference proteome</keyword>
<name>A0ABS8TFX6_DATST</name>
<feature type="non-terminal residue" evidence="1">
    <location>
        <position position="1"/>
    </location>
</feature>
<protein>
    <submittedName>
        <fullName evidence="1">Uncharacterized protein</fullName>
    </submittedName>
</protein>
<evidence type="ECO:0000313" key="1">
    <source>
        <dbReference type="EMBL" id="MCD7469726.1"/>
    </source>
</evidence>
<sequence length="81" mass="9583">RYFEEEDDLLIRFMALSILIVKEVAARKPHEKVEIEEVAVSRSTVKRQNYKKIEMHEEGSDGFPLQNNPRQVRQVIEKQNT</sequence>
<comment type="caution">
    <text evidence="1">The sequence shown here is derived from an EMBL/GenBank/DDBJ whole genome shotgun (WGS) entry which is preliminary data.</text>
</comment>
<evidence type="ECO:0000313" key="2">
    <source>
        <dbReference type="Proteomes" id="UP000823775"/>
    </source>
</evidence>
<gene>
    <name evidence="1" type="ORF">HAX54_008902</name>
</gene>
<dbReference type="Proteomes" id="UP000823775">
    <property type="component" value="Unassembled WGS sequence"/>
</dbReference>
<dbReference type="EMBL" id="JACEIK010001477">
    <property type="protein sequence ID" value="MCD7469726.1"/>
    <property type="molecule type" value="Genomic_DNA"/>
</dbReference>
<feature type="non-terminal residue" evidence="1">
    <location>
        <position position="81"/>
    </location>
</feature>